<dbReference type="PRINTS" id="PR00757">
    <property type="entry name" value="AMINEOXDASEF"/>
</dbReference>
<dbReference type="Gene3D" id="1.10.405.10">
    <property type="entry name" value="Guanine Nucleotide Dissociation Inhibitor, domain 1"/>
    <property type="match status" value="1"/>
</dbReference>
<evidence type="ECO:0000256" key="2">
    <source>
        <dbReference type="ARBA" id="ARBA00023002"/>
    </source>
</evidence>
<reference evidence="4 5" key="1">
    <citation type="submission" date="2022-06" db="EMBL/GenBank/DDBJ databases">
        <authorList>
            <person name="Jeon C.O."/>
        </authorList>
    </citation>
    <scope>NUCLEOTIDE SEQUENCE [LARGE SCALE GENOMIC DNA]</scope>
    <source>
        <strain evidence="4 5">KCTC 13943</strain>
    </source>
</reference>
<organism evidence="4 5">
    <name type="scientific">Neobacillus pocheonensis</name>
    <dbReference type="NCBI Taxonomy" id="363869"/>
    <lineage>
        <taxon>Bacteria</taxon>
        <taxon>Bacillati</taxon>
        <taxon>Bacillota</taxon>
        <taxon>Bacilli</taxon>
        <taxon>Bacillales</taxon>
        <taxon>Bacillaceae</taxon>
        <taxon>Neobacillus</taxon>
    </lineage>
</organism>
<keyword evidence="5" id="KW-1185">Reference proteome</keyword>
<comment type="caution">
    <text evidence="4">The sequence shown here is derived from an EMBL/GenBank/DDBJ whole genome shotgun (WGS) entry which is preliminary data.</text>
</comment>
<dbReference type="InterPro" id="IPR002937">
    <property type="entry name" value="Amino_oxidase"/>
</dbReference>
<name>A0ABT0W8T6_9BACI</name>
<dbReference type="SUPFAM" id="SSF51905">
    <property type="entry name" value="FAD/NAD(P)-binding domain"/>
    <property type="match status" value="1"/>
</dbReference>
<dbReference type="Pfam" id="PF01593">
    <property type="entry name" value="Amino_oxidase"/>
    <property type="match status" value="1"/>
</dbReference>
<dbReference type="Gene3D" id="3.90.660.10">
    <property type="match status" value="1"/>
</dbReference>
<feature type="domain" description="Amine oxidase" evidence="3">
    <location>
        <begin position="72"/>
        <end position="515"/>
    </location>
</feature>
<gene>
    <name evidence="4" type="ORF">NDK43_10545</name>
</gene>
<dbReference type="Gene3D" id="3.50.50.60">
    <property type="entry name" value="FAD/NAD(P)-binding domain"/>
    <property type="match status" value="1"/>
</dbReference>
<comment type="cofactor">
    <cofactor evidence="1">
        <name>FAD</name>
        <dbReference type="ChEBI" id="CHEBI:57692"/>
    </cofactor>
</comment>
<dbReference type="EMBL" id="JAMQCR010000001">
    <property type="protein sequence ID" value="MCM2532741.1"/>
    <property type="molecule type" value="Genomic_DNA"/>
</dbReference>
<dbReference type="SUPFAM" id="SSF54373">
    <property type="entry name" value="FAD-linked reductases, C-terminal domain"/>
    <property type="match status" value="1"/>
</dbReference>
<dbReference type="InterPro" id="IPR036188">
    <property type="entry name" value="FAD/NAD-bd_sf"/>
</dbReference>
<dbReference type="InterPro" id="IPR050281">
    <property type="entry name" value="Flavin_monoamine_oxidase"/>
</dbReference>
<protein>
    <submittedName>
        <fullName evidence="4">FAD-dependent oxidoreductase</fullName>
    </submittedName>
</protein>
<evidence type="ECO:0000256" key="1">
    <source>
        <dbReference type="ARBA" id="ARBA00001974"/>
    </source>
</evidence>
<accession>A0ABT0W8T6</accession>
<dbReference type="InterPro" id="IPR001613">
    <property type="entry name" value="Flavin_amine_oxidase"/>
</dbReference>
<evidence type="ECO:0000259" key="3">
    <source>
        <dbReference type="Pfam" id="PF01593"/>
    </source>
</evidence>
<evidence type="ECO:0000313" key="4">
    <source>
        <dbReference type="EMBL" id="MCM2532741.1"/>
    </source>
</evidence>
<proteinExistence type="predicted"/>
<dbReference type="PANTHER" id="PTHR10742:SF410">
    <property type="entry name" value="LYSINE-SPECIFIC HISTONE DEMETHYLASE 2"/>
    <property type="match status" value="1"/>
</dbReference>
<keyword evidence="2" id="KW-0560">Oxidoreductase</keyword>
<dbReference type="PANTHER" id="PTHR10742">
    <property type="entry name" value="FLAVIN MONOAMINE OXIDASE"/>
    <property type="match status" value="1"/>
</dbReference>
<evidence type="ECO:0000313" key="5">
    <source>
        <dbReference type="Proteomes" id="UP001523262"/>
    </source>
</evidence>
<dbReference type="Proteomes" id="UP001523262">
    <property type="component" value="Unassembled WGS sequence"/>
</dbReference>
<sequence length="522" mass="59208">MARTPLVSILLKSFAVASAEMEKRISNGQASLPDSKISKKASFNPKWEKKLVSNFNEEGKKTPKIVIVGAGLAGLTTAYRLKQYGINSTIYEATDRVGGRCWTRRGYFKEDQIVERGGELIDTGHKEIQDLTKELGLELDNLIMAESIGTTPFYFFERCHYSFKEVTNDFIKIFPKLQKDLKEVGETTLYNSYTDRGFELDHMSVVDYINETVEGGIHSRFGKLLEVAYTIENGADAQEQSALNLLYLLGFAQRERFQIYGDSDECFHIKGGNDQLPDLLAKNIIGQIRFNSHLIKIEQYDQNKIRLVFRNSEKEWEVLADKVILTIPYRILRTIDYENAGFRSLKKIAIEELGMGINTKLHAQFVNRFWDELGNNGETFADTGYQNTFESSRAQQGIAGILVNFTGGETASKQFALTDEEIEKTTKKFLDKLNLLLPGSVSNWNGLSTVDHWLSNKWTKGAYSYWKVGQYTKFAGIVGEREGNIFFAGEHTSIKYPGYLNGAVESGERAAREVINEFIKWD</sequence>